<accession>A0A6N7W7C8</accession>
<evidence type="ECO:0000256" key="1">
    <source>
        <dbReference type="SAM" id="MobiDB-lite"/>
    </source>
</evidence>
<evidence type="ECO:0000313" key="3">
    <source>
        <dbReference type="EMBL" id="MSS84403.1"/>
    </source>
</evidence>
<dbReference type="GO" id="GO:0008643">
    <property type="term" value="P:carbohydrate transport"/>
    <property type="evidence" value="ECO:0007669"/>
    <property type="project" value="InterPro"/>
</dbReference>
<keyword evidence="2" id="KW-0472">Membrane</keyword>
<feature type="transmembrane region" description="Helical" evidence="2">
    <location>
        <begin position="243"/>
        <end position="269"/>
    </location>
</feature>
<comment type="caution">
    <text evidence="3">The sequence shown here is derived from an EMBL/GenBank/DDBJ whole genome shotgun (WGS) entry which is preliminary data.</text>
</comment>
<dbReference type="GO" id="GO:0015293">
    <property type="term" value="F:symporter activity"/>
    <property type="evidence" value="ECO:0007669"/>
    <property type="project" value="InterPro"/>
</dbReference>
<feature type="region of interest" description="Disordered" evidence="1">
    <location>
        <begin position="445"/>
        <end position="467"/>
    </location>
</feature>
<sequence length="467" mass="50818">MSELKTVRATHPARYAVGMFGTSIPINVIKGSMMYFYVDILGLDGAIYATVYAIYGIIDALDNPLFGYVSDRTRTRWGRRKPYLITGALVLMLSMIALFWVPANIVASKGVGLVIWFAVFAILSEASDSLINANYGALLPELFPQEKRRALANSLRQGFQLVAMIIALGLTPILAQNVLGCEKGKPGCINPEQGYITLAIIYGITGAIIIIYMALGVHENPAIDKTERPRFFRSIQQIVTNKYFWTVGIVSACYAAGIGLILGGLQFYVKYSLQGTPLDSTILQVVVILASIGFLSVWTAVVRRKGAAWTWKIALPVCAVSFIPLFFASNLIGAIIAGLCVGIGYSGMLATNDLIFARILDDDARKSGVHREGLFLSAFGVLGRLNALLVALAIASLGWFFGYVSGDAPGAHPDLAWRFYMAIYPCALLLIGTMISRFITLPQGNTEEEDTEETGSYRSAITNADWE</sequence>
<dbReference type="EMBL" id="VULO01000007">
    <property type="protein sequence ID" value="MSS84403.1"/>
    <property type="molecule type" value="Genomic_DNA"/>
</dbReference>
<dbReference type="RefSeq" id="WP_154544742.1">
    <property type="nucleotide sequence ID" value="NZ_VULO01000007.1"/>
</dbReference>
<dbReference type="Gene3D" id="1.20.1250.20">
    <property type="entry name" value="MFS general substrate transporter like domains"/>
    <property type="match status" value="1"/>
</dbReference>
<keyword evidence="4" id="KW-1185">Reference proteome</keyword>
<dbReference type="InterPro" id="IPR039672">
    <property type="entry name" value="MFS_2"/>
</dbReference>
<feature type="transmembrane region" description="Helical" evidence="2">
    <location>
        <begin position="113"/>
        <end position="137"/>
    </location>
</feature>
<keyword evidence="2" id="KW-0812">Transmembrane</keyword>
<dbReference type="SUPFAM" id="SSF103473">
    <property type="entry name" value="MFS general substrate transporter"/>
    <property type="match status" value="1"/>
</dbReference>
<name>A0A6N7W7C8_9ACTO</name>
<feature type="transmembrane region" description="Helical" evidence="2">
    <location>
        <begin position="12"/>
        <end position="29"/>
    </location>
</feature>
<feature type="transmembrane region" description="Helical" evidence="2">
    <location>
        <begin position="334"/>
        <end position="360"/>
    </location>
</feature>
<gene>
    <name evidence="3" type="ORF">FYJ24_06435</name>
</gene>
<feature type="transmembrane region" description="Helical" evidence="2">
    <location>
        <begin position="381"/>
        <end position="403"/>
    </location>
</feature>
<dbReference type="InterPro" id="IPR036259">
    <property type="entry name" value="MFS_trans_sf"/>
</dbReference>
<dbReference type="Pfam" id="PF13347">
    <property type="entry name" value="MFS_2"/>
    <property type="match status" value="1"/>
</dbReference>
<feature type="transmembrane region" description="Helical" evidence="2">
    <location>
        <begin position="158"/>
        <end position="175"/>
    </location>
</feature>
<feature type="transmembrane region" description="Helical" evidence="2">
    <location>
        <begin position="35"/>
        <end position="61"/>
    </location>
</feature>
<feature type="transmembrane region" description="Helical" evidence="2">
    <location>
        <begin position="415"/>
        <end position="435"/>
    </location>
</feature>
<dbReference type="AlphaFoldDB" id="A0A6N7W7C8"/>
<dbReference type="Proteomes" id="UP000470875">
    <property type="component" value="Unassembled WGS sequence"/>
</dbReference>
<feature type="transmembrane region" description="Helical" evidence="2">
    <location>
        <begin position="195"/>
        <end position="215"/>
    </location>
</feature>
<feature type="transmembrane region" description="Helical" evidence="2">
    <location>
        <begin position="281"/>
        <end position="302"/>
    </location>
</feature>
<evidence type="ECO:0000313" key="4">
    <source>
        <dbReference type="Proteomes" id="UP000470875"/>
    </source>
</evidence>
<proteinExistence type="predicted"/>
<protein>
    <submittedName>
        <fullName evidence="3">MFS transporter</fullName>
    </submittedName>
</protein>
<organism evidence="3 4">
    <name type="scientific">Scrofimicrobium canadense</name>
    <dbReference type="NCBI Taxonomy" id="2652290"/>
    <lineage>
        <taxon>Bacteria</taxon>
        <taxon>Bacillati</taxon>
        <taxon>Actinomycetota</taxon>
        <taxon>Actinomycetes</taxon>
        <taxon>Actinomycetales</taxon>
        <taxon>Actinomycetaceae</taxon>
        <taxon>Scrofimicrobium</taxon>
    </lineage>
</organism>
<feature type="compositionally biased region" description="Polar residues" evidence="1">
    <location>
        <begin position="456"/>
        <end position="467"/>
    </location>
</feature>
<feature type="transmembrane region" description="Helical" evidence="2">
    <location>
        <begin position="309"/>
        <end position="328"/>
    </location>
</feature>
<dbReference type="PANTHER" id="PTHR11328:SF24">
    <property type="entry name" value="MAJOR FACILITATOR SUPERFAMILY (MFS) PROFILE DOMAIN-CONTAINING PROTEIN"/>
    <property type="match status" value="1"/>
</dbReference>
<feature type="transmembrane region" description="Helical" evidence="2">
    <location>
        <begin position="82"/>
        <end position="101"/>
    </location>
</feature>
<reference evidence="3 4" key="1">
    <citation type="submission" date="2019-08" db="EMBL/GenBank/DDBJ databases">
        <title>In-depth cultivation of the pig gut microbiome towards novel bacterial diversity and tailored functional studies.</title>
        <authorList>
            <person name="Wylensek D."/>
            <person name="Hitch T.C.A."/>
            <person name="Clavel T."/>
        </authorList>
    </citation>
    <scope>NUCLEOTIDE SEQUENCE [LARGE SCALE GENOMIC DNA]</scope>
    <source>
        <strain evidence="3 4">WB03_NA08</strain>
    </source>
</reference>
<dbReference type="PANTHER" id="PTHR11328">
    <property type="entry name" value="MAJOR FACILITATOR SUPERFAMILY DOMAIN-CONTAINING PROTEIN"/>
    <property type="match status" value="1"/>
</dbReference>
<keyword evidence="2" id="KW-1133">Transmembrane helix</keyword>
<dbReference type="GO" id="GO:0005886">
    <property type="term" value="C:plasma membrane"/>
    <property type="evidence" value="ECO:0007669"/>
    <property type="project" value="TreeGrafter"/>
</dbReference>
<evidence type="ECO:0000256" key="2">
    <source>
        <dbReference type="SAM" id="Phobius"/>
    </source>
</evidence>